<dbReference type="EMBL" id="JBHSOG010000060">
    <property type="protein sequence ID" value="MFC5770799.1"/>
    <property type="molecule type" value="Genomic_DNA"/>
</dbReference>
<dbReference type="InterPro" id="IPR003339">
    <property type="entry name" value="ABC/ECF_trnsptr_transmembrane"/>
</dbReference>
<evidence type="ECO:0000256" key="4">
    <source>
        <dbReference type="ARBA" id="ARBA00022989"/>
    </source>
</evidence>
<feature type="transmembrane region" description="Helical" evidence="6">
    <location>
        <begin position="53"/>
        <end position="73"/>
    </location>
</feature>
<evidence type="ECO:0000313" key="8">
    <source>
        <dbReference type="Proteomes" id="UP001595974"/>
    </source>
</evidence>
<dbReference type="RefSeq" id="WP_096445929.1">
    <property type="nucleotide sequence ID" value="NZ_JBHSOG010000060.1"/>
</dbReference>
<evidence type="ECO:0000256" key="5">
    <source>
        <dbReference type="ARBA" id="ARBA00023136"/>
    </source>
</evidence>
<proteinExistence type="inferred from homology"/>
<keyword evidence="4 6" id="KW-1133">Transmembrane helix</keyword>
<comment type="caution">
    <text evidence="7">The sequence shown here is derived from an EMBL/GenBank/DDBJ whole genome shotgun (WGS) entry which is preliminary data.</text>
</comment>
<organism evidence="7 8">
    <name type="scientific">Thauera sinica</name>
    <dbReference type="NCBI Taxonomy" id="2665146"/>
    <lineage>
        <taxon>Bacteria</taxon>
        <taxon>Pseudomonadati</taxon>
        <taxon>Pseudomonadota</taxon>
        <taxon>Betaproteobacteria</taxon>
        <taxon>Rhodocyclales</taxon>
        <taxon>Zoogloeaceae</taxon>
        <taxon>Thauera</taxon>
    </lineage>
</organism>
<sequence>MHSGFLLLLWLIGVALVQFMPTGVLIGLAVACLAIAGMAAGGRLVRLLRRTRFLLLAIFVLFAWFTPGEAIFADWPHASPTREGLALAGRHLAHLAAVVGSVAVLLERLPVDRLVGGLHALCRPLAWIGLPVERIALRLLLVLRYVESSTVDGAGDWRAWLMGEGRVAGSERVRLTVEPVGVRELVLGVFVAGGLLWWKLG</sequence>
<keyword evidence="3 6" id="KW-0812">Transmembrane</keyword>
<reference evidence="8" key="1">
    <citation type="journal article" date="2019" name="Int. J. Syst. Evol. Microbiol.">
        <title>The Global Catalogue of Microorganisms (GCM) 10K type strain sequencing project: providing services to taxonomists for standard genome sequencing and annotation.</title>
        <authorList>
            <consortium name="The Broad Institute Genomics Platform"/>
            <consortium name="The Broad Institute Genome Sequencing Center for Infectious Disease"/>
            <person name="Wu L."/>
            <person name="Ma J."/>
        </authorList>
    </citation>
    <scope>NUCLEOTIDE SEQUENCE [LARGE SCALE GENOMIC DNA]</scope>
    <source>
        <strain evidence="8">SHR3</strain>
    </source>
</reference>
<keyword evidence="5 6" id="KW-0472">Membrane</keyword>
<feature type="transmembrane region" description="Helical" evidence="6">
    <location>
        <begin position="85"/>
        <end position="106"/>
    </location>
</feature>
<accession>A0ABW1AUG1</accession>
<comment type="similarity">
    <text evidence="2">Belongs to the CbiQ family.</text>
</comment>
<dbReference type="Pfam" id="PF02361">
    <property type="entry name" value="CbiQ"/>
    <property type="match status" value="1"/>
</dbReference>
<evidence type="ECO:0000313" key="7">
    <source>
        <dbReference type="EMBL" id="MFC5770799.1"/>
    </source>
</evidence>
<name>A0ABW1AUG1_9RHOO</name>
<protein>
    <submittedName>
        <fullName evidence="7">CbiQ family ECF transporter T component</fullName>
    </submittedName>
</protein>
<comment type="subcellular location">
    <subcellularLocation>
        <location evidence="1">Membrane</location>
        <topology evidence="1">Multi-pass membrane protein</topology>
    </subcellularLocation>
</comment>
<keyword evidence="8" id="KW-1185">Reference proteome</keyword>
<evidence type="ECO:0000256" key="3">
    <source>
        <dbReference type="ARBA" id="ARBA00022692"/>
    </source>
</evidence>
<gene>
    <name evidence="7" type="ORF">ACFPTN_15575</name>
</gene>
<evidence type="ECO:0000256" key="2">
    <source>
        <dbReference type="ARBA" id="ARBA00008564"/>
    </source>
</evidence>
<evidence type="ECO:0000256" key="1">
    <source>
        <dbReference type="ARBA" id="ARBA00004141"/>
    </source>
</evidence>
<evidence type="ECO:0000256" key="6">
    <source>
        <dbReference type="SAM" id="Phobius"/>
    </source>
</evidence>
<dbReference type="Proteomes" id="UP001595974">
    <property type="component" value="Unassembled WGS sequence"/>
</dbReference>